<dbReference type="AlphaFoldDB" id="A0A1D7UA84"/>
<dbReference type="RefSeq" id="WP_069693405.1">
    <property type="nucleotide sequence ID" value="NZ_CP017147.1"/>
</dbReference>
<dbReference type="Pfam" id="PF00775">
    <property type="entry name" value="Dioxygenase_C"/>
    <property type="match status" value="1"/>
</dbReference>
<keyword evidence="4 9" id="KW-0223">Dioxygenase</keyword>
<dbReference type="GO" id="GO:0009712">
    <property type="term" value="P:catechol-containing compound metabolic process"/>
    <property type="evidence" value="ECO:0007669"/>
    <property type="project" value="InterPro"/>
</dbReference>
<comment type="cofactor">
    <cofactor evidence="1">
        <name>Fe(3+)</name>
        <dbReference type="ChEBI" id="CHEBI:29034"/>
    </cofactor>
</comment>
<sequence length="297" mass="32602">MIIETHHDVTRDALAVMARTKNPRQREILASLVTHLHAFIRDVRLTEIEFREATALLNEIGKLTSDSHNEMVLMAGSLGVSSLVCLLNNGDGGNTETSQSLLGPFWRLNAPHVANGGTIIRSDTPGDPLLVTARVVDQAGAPIAGAEVDVWHASPVGLYENQDPEQAEMNLRGKFTTDADGRFWFSTVKMVGYPIPTDGVVGRLLAAQDRHPYRPAHLHALVVKPGFKVLISQVYDPKDPHIDSDVQFGVTRALLGDYVRHDEPHPSDAGIATPWYALDYTYVMEPGETVLPRPPIK</sequence>
<keyword evidence="5" id="KW-0560">Oxidoreductase</keyword>
<dbReference type="InterPro" id="IPR007535">
    <property type="entry name" value="Catechol_dOase_N"/>
</dbReference>
<evidence type="ECO:0000256" key="4">
    <source>
        <dbReference type="ARBA" id="ARBA00022964"/>
    </source>
</evidence>
<dbReference type="Proteomes" id="UP000094969">
    <property type="component" value="Chromosome"/>
</dbReference>
<dbReference type="Gene3D" id="2.60.130.10">
    <property type="entry name" value="Aromatic compound dioxygenase"/>
    <property type="match status" value="1"/>
</dbReference>
<dbReference type="KEGG" id="bvv:BHK69_05675"/>
<evidence type="ECO:0000313" key="9">
    <source>
        <dbReference type="EMBL" id="AOO84214.1"/>
    </source>
</evidence>
<feature type="domain" description="Intradiol ring-cleavage dioxygenases" evidence="7">
    <location>
        <begin position="103"/>
        <end position="260"/>
    </location>
</feature>
<name>A0A1D7UA84_9HYPH</name>
<evidence type="ECO:0000256" key="5">
    <source>
        <dbReference type="ARBA" id="ARBA00023002"/>
    </source>
</evidence>
<evidence type="ECO:0000313" key="10">
    <source>
        <dbReference type="Proteomes" id="UP000094969"/>
    </source>
</evidence>
<dbReference type="Pfam" id="PF04444">
    <property type="entry name" value="Dioxygenase_N"/>
    <property type="match status" value="1"/>
</dbReference>
<dbReference type="GO" id="GO:0018576">
    <property type="term" value="F:catechol 1,2-dioxygenase activity"/>
    <property type="evidence" value="ECO:0007669"/>
    <property type="project" value="InterPro"/>
</dbReference>
<dbReference type="GO" id="GO:0008199">
    <property type="term" value="F:ferric iron binding"/>
    <property type="evidence" value="ECO:0007669"/>
    <property type="project" value="InterPro"/>
</dbReference>
<evidence type="ECO:0000256" key="2">
    <source>
        <dbReference type="ARBA" id="ARBA00007825"/>
    </source>
</evidence>
<dbReference type="OrthoDB" id="9800887at2"/>
<comment type="similarity">
    <text evidence="2">Belongs to the intradiol ring-cleavage dioxygenase family.</text>
</comment>
<dbReference type="STRING" id="1526658.BHK69_05675"/>
<evidence type="ECO:0000259" key="8">
    <source>
        <dbReference type="Pfam" id="PF04444"/>
    </source>
</evidence>
<dbReference type="InterPro" id="IPR015889">
    <property type="entry name" value="Intradiol_dOase_core"/>
</dbReference>
<dbReference type="SUPFAM" id="SSF49482">
    <property type="entry name" value="Aromatic compound dioxygenase"/>
    <property type="match status" value="1"/>
</dbReference>
<feature type="domain" description="Catechol dioxygenase N-terminal" evidence="8">
    <location>
        <begin position="22"/>
        <end position="89"/>
    </location>
</feature>
<reference evidence="9 10" key="1">
    <citation type="journal article" date="2015" name="Antonie Van Leeuwenhoek">
        <title>Bosea vaviloviae sp. nov., a new species of slow-growing rhizobia isolated from nodules of the relict species Vavilovia formosa (Stev.) Fed.</title>
        <authorList>
            <person name="Safronova V.I."/>
            <person name="Kuznetsova I.G."/>
            <person name="Sazanova A.L."/>
            <person name="Kimeklis A.K."/>
            <person name="Belimov A.A."/>
            <person name="Andronov E.E."/>
            <person name="Pinaev A.G."/>
            <person name="Chizhevskaya E.P."/>
            <person name="Pukhaev A.R."/>
            <person name="Popov K.P."/>
            <person name="Willems A."/>
            <person name="Tikhonovich I.A."/>
        </authorList>
    </citation>
    <scope>NUCLEOTIDE SEQUENCE [LARGE SCALE GENOMIC DNA]</scope>
    <source>
        <strain evidence="9 10">Vaf18</strain>
    </source>
</reference>
<evidence type="ECO:0000256" key="3">
    <source>
        <dbReference type="ARBA" id="ARBA00022723"/>
    </source>
</evidence>
<evidence type="ECO:0000256" key="1">
    <source>
        <dbReference type="ARBA" id="ARBA00001965"/>
    </source>
</evidence>
<evidence type="ECO:0000259" key="7">
    <source>
        <dbReference type="Pfam" id="PF00775"/>
    </source>
</evidence>
<keyword evidence="3" id="KW-0479">Metal-binding</keyword>
<keyword evidence="10" id="KW-1185">Reference proteome</keyword>
<evidence type="ECO:0000256" key="6">
    <source>
        <dbReference type="ARBA" id="ARBA00023004"/>
    </source>
</evidence>
<keyword evidence="6" id="KW-0408">Iron</keyword>
<dbReference type="PANTHER" id="PTHR33711">
    <property type="entry name" value="DIOXYGENASE, PUTATIVE (AFU_ORTHOLOGUE AFUA_2G02910)-RELATED"/>
    <property type="match status" value="1"/>
</dbReference>
<protein>
    <submittedName>
        <fullName evidence="9">Catechol 1,2-dioxygenase</fullName>
    </submittedName>
</protein>
<organism evidence="9 10">
    <name type="scientific">Bosea vaviloviae</name>
    <dbReference type="NCBI Taxonomy" id="1526658"/>
    <lineage>
        <taxon>Bacteria</taxon>
        <taxon>Pseudomonadati</taxon>
        <taxon>Pseudomonadota</taxon>
        <taxon>Alphaproteobacteria</taxon>
        <taxon>Hyphomicrobiales</taxon>
        <taxon>Boseaceae</taxon>
        <taxon>Bosea</taxon>
    </lineage>
</organism>
<dbReference type="EMBL" id="CP017147">
    <property type="protein sequence ID" value="AOO84214.1"/>
    <property type="molecule type" value="Genomic_DNA"/>
</dbReference>
<dbReference type="InterPro" id="IPR000627">
    <property type="entry name" value="Intradiol_dOase_C"/>
</dbReference>
<dbReference type="InterPro" id="IPR050770">
    <property type="entry name" value="Intradiol_RC_Dioxygenase"/>
</dbReference>
<accession>A0A1D7UA84</accession>
<dbReference type="PANTHER" id="PTHR33711:SF7">
    <property type="entry name" value="INTRADIOL RING-CLEAVAGE DIOXYGENASES DOMAIN-CONTAINING PROTEIN-RELATED"/>
    <property type="match status" value="1"/>
</dbReference>
<gene>
    <name evidence="9" type="ORF">BHK69_05675</name>
</gene>
<proteinExistence type="inferred from homology"/>